<dbReference type="PANTHER" id="PTHR11963:SF16">
    <property type="entry name" value="CYTOSOL AMINOPEPTIDASE"/>
    <property type="match status" value="1"/>
</dbReference>
<evidence type="ECO:0000256" key="2">
    <source>
        <dbReference type="ARBA" id="ARBA00009528"/>
    </source>
</evidence>
<dbReference type="PRINTS" id="PR00481">
    <property type="entry name" value="LAMNOPPTDASE"/>
</dbReference>
<evidence type="ECO:0000256" key="15">
    <source>
        <dbReference type="ARBA" id="ARBA00049107"/>
    </source>
</evidence>
<dbReference type="KEGG" id="dpl:KGM_209137"/>
<dbReference type="Gene3D" id="3.40.630.10">
    <property type="entry name" value="Zn peptidases"/>
    <property type="match status" value="1"/>
</dbReference>
<evidence type="ECO:0000256" key="14">
    <source>
        <dbReference type="ARBA" id="ARBA00047881"/>
    </source>
</evidence>
<dbReference type="InterPro" id="IPR005123">
    <property type="entry name" value="Oxoglu/Fe-dep_dioxygenase_dom"/>
</dbReference>
<dbReference type="InterPro" id="IPR043472">
    <property type="entry name" value="Macro_dom-like"/>
</dbReference>
<gene>
    <name evidence="18" type="ORF">KGM_209137</name>
</gene>
<comment type="catalytic activity">
    <reaction evidence="7">
        <text>an S-substituted L-cysteinylglycine + H2O = an S-substituted L-cysteine + glycine</text>
        <dbReference type="Rhea" id="RHEA:60444"/>
        <dbReference type="ChEBI" id="CHEBI:15377"/>
        <dbReference type="ChEBI" id="CHEBI:57305"/>
        <dbReference type="ChEBI" id="CHEBI:58717"/>
        <dbReference type="ChEBI" id="CHEBI:143103"/>
        <dbReference type="EC" id="3.4.13.23"/>
    </reaction>
    <physiologicalReaction direction="left-to-right" evidence="7">
        <dbReference type="Rhea" id="RHEA:60445"/>
    </physiologicalReaction>
</comment>
<evidence type="ECO:0000256" key="4">
    <source>
        <dbReference type="ARBA" id="ARBA00022438"/>
    </source>
</evidence>
<dbReference type="GO" id="GO:0005737">
    <property type="term" value="C:cytoplasm"/>
    <property type="evidence" value="ECO:0007669"/>
    <property type="project" value="InterPro"/>
</dbReference>
<evidence type="ECO:0000259" key="17">
    <source>
        <dbReference type="PROSITE" id="PS51471"/>
    </source>
</evidence>
<feature type="compositionally biased region" description="Basic and acidic residues" evidence="16">
    <location>
        <begin position="339"/>
        <end position="358"/>
    </location>
</feature>
<dbReference type="Proteomes" id="UP000007151">
    <property type="component" value="Unassembled WGS sequence"/>
</dbReference>
<dbReference type="SUPFAM" id="SSF52949">
    <property type="entry name" value="Macro domain-like"/>
    <property type="match status" value="2"/>
</dbReference>
<evidence type="ECO:0000256" key="7">
    <source>
        <dbReference type="ARBA" id="ARBA00023511"/>
    </source>
</evidence>
<keyword evidence="19" id="KW-1185">Reference proteome</keyword>
<evidence type="ECO:0000256" key="3">
    <source>
        <dbReference type="ARBA" id="ARBA00014190"/>
    </source>
</evidence>
<dbReference type="GO" id="GO:0070006">
    <property type="term" value="F:metalloaminopeptidase activity"/>
    <property type="evidence" value="ECO:0007669"/>
    <property type="project" value="InterPro"/>
</dbReference>
<evidence type="ECO:0000256" key="9">
    <source>
        <dbReference type="ARBA" id="ARBA00029605"/>
    </source>
</evidence>
<dbReference type="Pfam" id="PF02789">
    <property type="entry name" value="Peptidase_M17_N"/>
    <property type="match status" value="1"/>
</dbReference>
<feature type="domain" description="Fe2OG dioxygenase" evidence="17">
    <location>
        <begin position="93"/>
        <end position="213"/>
    </location>
</feature>
<evidence type="ECO:0000256" key="12">
    <source>
        <dbReference type="ARBA" id="ARBA00031564"/>
    </source>
</evidence>
<dbReference type="Gene3D" id="2.60.120.590">
    <property type="entry name" value="Alpha-ketoglutarate-dependent dioxygenase AlkB-like"/>
    <property type="match status" value="1"/>
</dbReference>
<evidence type="ECO:0000313" key="19">
    <source>
        <dbReference type="Proteomes" id="UP000007151"/>
    </source>
</evidence>
<dbReference type="InterPro" id="IPR037151">
    <property type="entry name" value="AlkB-like_sf"/>
</dbReference>
<comment type="catalytic activity">
    <reaction evidence="15">
        <text>L-cysteinylglycine + H2O = L-cysteine + glycine</text>
        <dbReference type="Rhea" id="RHEA:28783"/>
        <dbReference type="ChEBI" id="CHEBI:15377"/>
        <dbReference type="ChEBI" id="CHEBI:35235"/>
        <dbReference type="ChEBI" id="CHEBI:57305"/>
        <dbReference type="ChEBI" id="CHEBI:61694"/>
    </reaction>
    <physiologicalReaction direction="left-to-right" evidence="15">
        <dbReference type="Rhea" id="RHEA:28784"/>
    </physiologicalReaction>
</comment>
<dbReference type="InterPro" id="IPR011356">
    <property type="entry name" value="Leucine_aapep/pepB"/>
</dbReference>
<comment type="catalytic activity">
    <reaction evidence="14">
        <text>S-benzyl-L-cysteinylglycine + H2O = S-benzyl-L-cysteine + glycine</text>
        <dbReference type="Rhea" id="RHEA:62568"/>
        <dbReference type="ChEBI" id="CHEBI:15377"/>
        <dbReference type="ChEBI" id="CHEBI:57305"/>
        <dbReference type="ChEBI" id="CHEBI:145802"/>
        <dbReference type="ChEBI" id="CHEBI:145803"/>
    </reaction>
    <physiologicalReaction direction="left-to-right" evidence="14">
        <dbReference type="Rhea" id="RHEA:62569"/>
    </physiologicalReaction>
</comment>
<dbReference type="Pfam" id="PF00883">
    <property type="entry name" value="Peptidase_M17"/>
    <property type="match status" value="1"/>
</dbReference>
<accession>A0A212F8L7</accession>
<evidence type="ECO:0000256" key="6">
    <source>
        <dbReference type="ARBA" id="ARBA00022801"/>
    </source>
</evidence>
<evidence type="ECO:0000256" key="10">
    <source>
        <dbReference type="ARBA" id="ARBA00030930"/>
    </source>
</evidence>
<evidence type="ECO:0000256" key="13">
    <source>
        <dbReference type="ARBA" id="ARBA00045966"/>
    </source>
</evidence>
<dbReference type="Pfam" id="PF13532">
    <property type="entry name" value="2OG-FeII_Oxy_2"/>
    <property type="match status" value="1"/>
</dbReference>
<dbReference type="FunCoup" id="A0A212F8L7">
    <property type="interactions" value="274"/>
</dbReference>
<dbReference type="SUPFAM" id="SSF53187">
    <property type="entry name" value="Zn-dependent exopeptidases"/>
    <property type="match status" value="1"/>
</dbReference>
<dbReference type="PROSITE" id="PS51471">
    <property type="entry name" value="FE2OG_OXY"/>
    <property type="match status" value="1"/>
</dbReference>
<proteinExistence type="inferred from homology"/>
<feature type="region of interest" description="Disordered" evidence="16">
    <location>
        <begin position="331"/>
        <end position="359"/>
    </location>
</feature>
<sequence>MNDYSSFIDKHKVINAEPTACYVSEFITPEEEKYILNNIYTAPKPKWTQLSNRRLQNWGGIPHNKGMIAEDIPGWLQTYLDKIHSLNLMRGNKPNHVLVNEYLPKQGILPHLDGFLFYPTITTISVGSHAILKFFEASDNGSLSHVFSLLLEPRSLLVLQDEMFKHYLHGIEEVNEDAIDDSIVNLNMCSDRYTKGTTVARGTRVSLTIRHRYCSAVSEDSPTCGKKSDEARQSSNDQPENKKGLVLGVYEEGEKFELTPVAEEINQKSGGKICKHLNEMSCHLKHGKAFVVTDILEEFGPVAIASLGKKNPGYNELEMLDETRRYCSAVSEDSPTCGKKSDEARQSGRSNDQPENKKGLVLGVYEEGEKFELTPVAEEINQKSGGKICKHLNEMSCHLKHGKAFVVTDILEEFGPVAIASLGKKNPGYNELEMLDETRENLRVGVGVGVRELVKRGCDHVYVDGGTEPDAAAEAAHLAAWRFEEFKSSGAKSFQTDVFLQGSGEELWKRGTIFGSGQNWARHLTDMPPNKMTPVDFAQAVLDMLCPLGVHVTAHDSAWIEAQRMEALLSVSRGSCEPAVFLECEYRAGGDRPPVLLAAKGITFDSGGLCLKKADEMRENPDSRAGAAATVGALKILAEMKVPINVVAVIPLCESMVSGSCMKVGDVLRALNGLTMQVECTAQAGRLTLADALVYGQAKHRPSLVVDLASLTRGVQLATGSAAFGVFSSSGEAWAALAQSAARAGDRGWRLPLWSYYRAMIDDDPSVDLRNRGPGTAAPCVGAAFLKNFVCAPWLHLDVSGVSRGGTPYLPAPRAAGRPARTLAEFLTAAGTASANVKDSDSPATS</sequence>
<keyword evidence="4 18" id="KW-0031">Aminopeptidase</keyword>
<name>A0A212F8L7_DANPL</name>
<dbReference type="eggNOG" id="KOG2597">
    <property type="taxonomic scope" value="Eukaryota"/>
</dbReference>
<comment type="cofactor">
    <cofactor evidence="1">
        <name>Fe(2+)</name>
        <dbReference type="ChEBI" id="CHEBI:29033"/>
    </cofactor>
</comment>
<dbReference type="GO" id="GO:0006508">
    <property type="term" value="P:proteolysis"/>
    <property type="evidence" value="ECO:0007669"/>
    <property type="project" value="UniProtKB-KW"/>
</dbReference>
<dbReference type="Gene3D" id="3.40.220.10">
    <property type="entry name" value="Leucine Aminopeptidase, subunit E, domain 1"/>
    <property type="match status" value="2"/>
</dbReference>
<dbReference type="SUPFAM" id="SSF51197">
    <property type="entry name" value="Clavaminate synthase-like"/>
    <property type="match status" value="1"/>
</dbReference>
<dbReference type="InParanoid" id="A0A212F8L7"/>
<evidence type="ECO:0000313" key="18">
    <source>
        <dbReference type="EMBL" id="OWR50084.1"/>
    </source>
</evidence>
<dbReference type="GO" id="GO:0030145">
    <property type="term" value="F:manganese ion binding"/>
    <property type="evidence" value="ECO:0007669"/>
    <property type="project" value="InterPro"/>
</dbReference>
<protein>
    <recommendedName>
        <fullName evidence="3">Cytosol aminopeptidase</fullName>
        <ecNumber evidence="8">3.4.13.23</ecNumber>
    </recommendedName>
    <alternativeName>
        <fullName evidence="11">Cysteinylglycine-S-conjugate dipeptidase</fullName>
    </alternativeName>
    <alternativeName>
        <fullName evidence="12">Leucine aminopeptidase 3</fullName>
    </alternativeName>
    <alternativeName>
        <fullName evidence="10">Proline aminopeptidase</fullName>
    </alternativeName>
    <alternativeName>
        <fullName evidence="9">Prolyl aminopeptidase</fullName>
    </alternativeName>
</protein>
<dbReference type="InterPro" id="IPR027450">
    <property type="entry name" value="AlkB-like"/>
</dbReference>
<comment type="caution">
    <text evidence="18">The sequence shown here is derived from an EMBL/GenBank/DDBJ whole genome shotgun (WGS) entry which is preliminary data.</text>
</comment>
<evidence type="ECO:0000256" key="8">
    <source>
        <dbReference type="ARBA" id="ARBA00023625"/>
    </source>
</evidence>
<dbReference type="AlphaFoldDB" id="A0A212F8L7"/>
<comment type="function">
    <text evidence="13">Cytosolic metallopeptidase that catalyzes the removal of unsubstituted N-terminal hydrophobic amino acids from various peptides. The presence of Zn(2+) ions is essential for the peptidase activity, and the association with other cofactors can modulate the substrate spectificity of the enzyme. For instance, in the presence of Mn(2+), it displays a specific Cys-Gly hydrolyzing activity of Cys-Gly-S-conjugates. Involved in the metabolism of glutathione and in the degradation of glutathione S-conjugates, which may play a role in the control of the cell redox status.</text>
</comment>
<dbReference type="STRING" id="278856.A0A212F8L7"/>
<reference evidence="18 19" key="1">
    <citation type="journal article" date="2011" name="Cell">
        <title>The monarch butterfly genome yields insights into long-distance migration.</title>
        <authorList>
            <person name="Zhan S."/>
            <person name="Merlin C."/>
            <person name="Boore J.L."/>
            <person name="Reppert S.M."/>
        </authorList>
    </citation>
    <scope>NUCLEOTIDE SEQUENCE [LARGE SCALE GENOMIC DNA]</scope>
    <source>
        <strain evidence="18">F-2</strain>
    </source>
</reference>
<organism evidence="18 19">
    <name type="scientific">Danaus plexippus plexippus</name>
    <dbReference type="NCBI Taxonomy" id="278856"/>
    <lineage>
        <taxon>Eukaryota</taxon>
        <taxon>Metazoa</taxon>
        <taxon>Ecdysozoa</taxon>
        <taxon>Arthropoda</taxon>
        <taxon>Hexapoda</taxon>
        <taxon>Insecta</taxon>
        <taxon>Pterygota</taxon>
        <taxon>Neoptera</taxon>
        <taxon>Endopterygota</taxon>
        <taxon>Lepidoptera</taxon>
        <taxon>Glossata</taxon>
        <taxon>Ditrysia</taxon>
        <taxon>Papilionoidea</taxon>
        <taxon>Nymphalidae</taxon>
        <taxon>Danainae</taxon>
        <taxon>Danaini</taxon>
        <taxon>Danaina</taxon>
        <taxon>Danaus</taxon>
        <taxon>Danaus</taxon>
    </lineage>
</organism>
<keyword evidence="5" id="KW-0645">Protease</keyword>
<dbReference type="EC" id="3.4.13.23" evidence="8"/>
<evidence type="ECO:0000256" key="16">
    <source>
        <dbReference type="SAM" id="MobiDB-lite"/>
    </source>
</evidence>
<feature type="region of interest" description="Disordered" evidence="16">
    <location>
        <begin position="218"/>
        <end position="243"/>
    </location>
</feature>
<keyword evidence="6" id="KW-0378">Hydrolase</keyword>
<evidence type="ECO:0000256" key="1">
    <source>
        <dbReference type="ARBA" id="ARBA00001954"/>
    </source>
</evidence>
<comment type="similarity">
    <text evidence="2">Belongs to the peptidase M17 family.</text>
</comment>
<dbReference type="PANTHER" id="PTHR11963">
    <property type="entry name" value="LEUCINE AMINOPEPTIDASE-RELATED"/>
    <property type="match status" value="1"/>
</dbReference>
<dbReference type="InterPro" id="IPR008283">
    <property type="entry name" value="Peptidase_M17_N"/>
</dbReference>
<evidence type="ECO:0000256" key="11">
    <source>
        <dbReference type="ARBA" id="ARBA00030997"/>
    </source>
</evidence>
<dbReference type="InterPro" id="IPR000819">
    <property type="entry name" value="Peptidase_M17_C"/>
</dbReference>
<evidence type="ECO:0000256" key="5">
    <source>
        <dbReference type="ARBA" id="ARBA00022670"/>
    </source>
</evidence>
<dbReference type="EMBL" id="AGBW02009702">
    <property type="protein sequence ID" value="OWR50084.1"/>
    <property type="molecule type" value="Genomic_DNA"/>
</dbReference>